<proteinExistence type="predicted"/>
<feature type="region of interest" description="Disordered" evidence="1">
    <location>
        <begin position="1"/>
        <end position="32"/>
    </location>
</feature>
<evidence type="ECO:0000256" key="1">
    <source>
        <dbReference type="SAM" id="MobiDB-lite"/>
    </source>
</evidence>
<protein>
    <submittedName>
        <fullName evidence="2">Uncharacterized protein</fullName>
    </submittedName>
</protein>
<accession>A0A1M3T120</accession>
<name>A0A1M3T120_ASPLC</name>
<reference evidence="3" key="1">
    <citation type="journal article" date="2017" name="Genome Biol.">
        <title>Comparative genomics reveals high biological diversity and specific adaptations in the industrially and medically important fungal genus Aspergillus.</title>
        <authorList>
            <person name="de Vries R.P."/>
            <person name="Riley R."/>
            <person name="Wiebenga A."/>
            <person name="Aguilar-Osorio G."/>
            <person name="Amillis S."/>
            <person name="Uchima C.A."/>
            <person name="Anderluh G."/>
            <person name="Asadollahi M."/>
            <person name="Askin M."/>
            <person name="Barry K."/>
            <person name="Battaglia E."/>
            <person name="Bayram O."/>
            <person name="Benocci T."/>
            <person name="Braus-Stromeyer S.A."/>
            <person name="Caldana C."/>
            <person name="Canovas D."/>
            <person name="Cerqueira G.C."/>
            <person name="Chen F."/>
            <person name="Chen W."/>
            <person name="Choi C."/>
            <person name="Clum A."/>
            <person name="Dos Santos R.A."/>
            <person name="Damasio A.R."/>
            <person name="Diallinas G."/>
            <person name="Emri T."/>
            <person name="Fekete E."/>
            <person name="Flipphi M."/>
            <person name="Freyberg S."/>
            <person name="Gallo A."/>
            <person name="Gournas C."/>
            <person name="Habgood R."/>
            <person name="Hainaut M."/>
            <person name="Harispe M.L."/>
            <person name="Henrissat B."/>
            <person name="Hilden K.S."/>
            <person name="Hope R."/>
            <person name="Hossain A."/>
            <person name="Karabika E."/>
            <person name="Karaffa L."/>
            <person name="Karanyi Z."/>
            <person name="Krasevec N."/>
            <person name="Kuo A."/>
            <person name="Kusch H."/>
            <person name="LaButti K."/>
            <person name="Lagendijk E.L."/>
            <person name="Lapidus A."/>
            <person name="Levasseur A."/>
            <person name="Lindquist E."/>
            <person name="Lipzen A."/>
            <person name="Logrieco A.F."/>
            <person name="MacCabe A."/>
            <person name="Maekelae M.R."/>
            <person name="Malavazi I."/>
            <person name="Melin P."/>
            <person name="Meyer V."/>
            <person name="Mielnichuk N."/>
            <person name="Miskei M."/>
            <person name="Molnar A.P."/>
            <person name="Mule G."/>
            <person name="Ngan C.Y."/>
            <person name="Orejas M."/>
            <person name="Orosz E."/>
            <person name="Ouedraogo J.P."/>
            <person name="Overkamp K.M."/>
            <person name="Park H.-S."/>
            <person name="Perrone G."/>
            <person name="Piumi F."/>
            <person name="Punt P.J."/>
            <person name="Ram A.F."/>
            <person name="Ramon A."/>
            <person name="Rauscher S."/>
            <person name="Record E."/>
            <person name="Riano-Pachon D.M."/>
            <person name="Robert V."/>
            <person name="Roehrig J."/>
            <person name="Ruller R."/>
            <person name="Salamov A."/>
            <person name="Salih N.S."/>
            <person name="Samson R.A."/>
            <person name="Sandor E."/>
            <person name="Sanguinetti M."/>
            <person name="Schuetze T."/>
            <person name="Sepcic K."/>
            <person name="Shelest E."/>
            <person name="Sherlock G."/>
            <person name="Sophianopoulou V."/>
            <person name="Squina F.M."/>
            <person name="Sun H."/>
            <person name="Susca A."/>
            <person name="Todd R.B."/>
            <person name="Tsang A."/>
            <person name="Unkles S.E."/>
            <person name="van de Wiele N."/>
            <person name="van Rossen-Uffink D."/>
            <person name="Oliveira J.V."/>
            <person name="Vesth T.C."/>
            <person name="Visser J."/>
            <person name="Yu J.-H."/>
            <person name="Zhou M."/>
            <person name="Andersen M.R."/>
            <person name="Archer D.B."/>
            <person name="Baker S.E."/>
            <person name="Benoit I."/>
            <person name="Brakhage A.A."/>
            <person name="Braus G.H."/>
            <person name="Fischer R."/>
            <person name="Frisvad J.C."/>
            <person name="Goldman G.H."/>
            <person name="Houbraken J."/>
            <person name="Oakley B."/>
            <person name="Pocsi I."/>
            <person name="Scazzocchio C."/>
            <person name="Seiboth B."/>
            <person name="vanKuyk P.A."/>
            <person name="Wortman J."/>
            <person name="Dyer P.S."/>
            <person name="Grigoriev I.V."/>
        </authorList>
    </citation>
    <scope>NUCLEOTIDE SEQUENCE [LARGE SCALE GENOMIC DNA]</scope>
    <source>
        <strain evidence="3">CBS 106.47</strain>
    </source>
</reference>
<gene>
    <name evidence="2" type="ORF">ASPFODRAFT_53246</name>
</gene>
<organism evidence="2 3">
    <name type="scientific">Aspergillus luchuensis (strain CBS 106.47)</name>
    <dbReference type="NCBI Taxonomy" id="1137211"/>
    <lineage>
        <taxon>Eukaryota</taxon>
        <taxon>Fungi</taxon>
        <taxon>Dikarya</taxon>
        <taxon>Ascomycota</taxon>
        <taxon>Pezizomycotina</taxon>
        <taxon>Eurotiomycetes</taxon>
        <taxon>Eurotiomycetidae</taxon>
        <taxon>Eurotiales</taxon>
        <taxon>Aspergillaceae</taxon>
        <taxon>Aspergillus</taxon>
        <taxon>Aspergillus subgen. Circumdati</taxon>
    </lineage>
</organism>
<sequence length="134" mass="15212">MSSSHSRKSQPEAAARADHSHASPNTRSRVAFNARQRAFRYPRYWTRLTLSANLAQVPPLETIHFEVLDGEALQHRADRWPEITRLRSHLDNPSQSKECVVDHDGELVPALPRLEALSSHNKSNKFALTRLAQV</sequence>
<evidence type="ECO:0000313" key="3">
    <source>
        <dbReference type="Proteomes" id="UP000184063"/>
    </source>
</evidence>
<dbReference type="VEuPathDB" id="FungiDB:ASPFODRAFT_53246"/>
<evidence type="ECO:0000313" key="2">
    <source>
        <dbReference type="EMBL" id="OJZ80443.1"/>
    </source>
</evidence>
<dbReference type="Proteomes" id="UP000184063">
    <property type="component" value="Unassembled WGS sequence"/>
</dbReference>
<dbReference type="AlphaFoldDB" id="A0A1M3T120"/>
<dbReference type="EMBL" id="KV878255">
    <property type="protein sequence ID" value="OJZ80443.1"/>
    <property type="molecule type" value="Genomic_DNA"/>
</dbReference>